<organism evidence="4">
    <name type="scientific">Caenorhabditis brenneri</name>
    <name type="common">Nematode worm</name>
    <dbReference type="NCBI Taxonomy" id="135651"/>
    <lineage>
        <taxon>Eukaryota</taxon>
        <taxon>Metazoa</taxon>
        <taxon>Ecdysozoa</taxon>
        <taxon>Nematoda</taxon>
        <taxon>Chromadorea</taxon>
        <taxon>Rhabditida</taxon>
        <taxon>Rhabditina</taxon>
        <taxon>Rhabditomorpha</taxon>
        <taxon>Rhabditoidea</taxon>
        <taxon>Rhabditidae</taxon>
        <taxon>Peloderinae</taxon>
        <taxon>Caenorhabditis</taxon>
    </lineage>
</organism>
<evidence type="ECO:0000259" key="2">
    <source>
        <dbReference type="Pfam" id="PF02408"/>
    </source>
</evidence>
<evidence type="ECO:0000313" key="4">
    <source>
        <dbReference type="Proteomes" id="UP000008068"/>
    </source>
</evidence>
<dbReference type="PANTHER" id="PTHR47920">
    <property type="entry name" value="PROTEIN CBG13378-RELATED"/>
    <property type="match status" value="1"/>
</dbReference>
<proteinExistence type="predicted"/>
<dbReference type="Proteomes" id="UP000008068">
    <property type="component" value="Unassembled WGS sequence"/>
</dbReference>
<dbReference type="AlphaFoldDB" id="G0MRT1"/>
<sequence>MQQLIILVLLVLPAPSLGGDVTCPVATITENTPVGAFPAEGSAVFPANYNCTIQFQIPAGQIVKINVTNNLLFDSPDSFTIQDSALALHRMYIVDDIFYLPATIGKIQITTETNTSSFYFTWQYIDITTFERIQKPTGTILALNLTANTFYQFISSRGGVAFHTSSISGYTDTALAQIYVYDGADLNAKFIGNLKVFTETDSVSKGRSLTLVNFYGASVPSYGIANDYAAISIYDGYFFHVLRSDIDFFTHQWAKKGMESAITFYSIDSQESYITYLNFTNPDETGHEVRVKPMTPMENYTDLLTYNVDDSTDGQVPQQILINTFTVTFYQCDVYLNIISRPSLEWSTVKPGRTGWVYSPSIWNPTENVTTPYYNYFNSTNPVKFVFDIQSVAIEDSGEKLKVEVGSPTSSNFAVVFNTTVTNTGEKAAHGTYMTTNFTGISNASSFAMKFTVENNVETATKSVRRISVFMALFASIIFNFVI</sequence>
<reference evidence="4" key="1">
    <citation type="submission" date="2011-07" db="EMBL/GenBank/DDBJ databases">
        <authorList>
            <consortium name="Caenorhabditis brenneri Sequencing and Analysis Consortium"/>
            <person name="Wilson R.K."/>
        </authorList>
    </citation>
    <scope>NUCLEOTIDE SEQUENCE [LARGE SCALE GENOMIC DNA]</scope>
    <source>
        <strain evidence="4">PB2801</strain>
    </source>
</reference>
<dbReference type="STRING" id="135651.G0MRT1"/>
<keyword evidence="4" id="KW-1185">Reference proteome</keyword>
<dbReference type="HOGENOM" id="CLU_022349_3_0_1"/>
<dbReference type="InParanoid" id="G0MRT1"/>
<gene>
    <name evidence="3" type="ORF">CAEBREN_12654</name>
</gene>
<dbReference type="Pfam" id="PF02408">
    <property type="entry name" value="CUB_2"/>
    <property type="match status" value="1"/>
</dbReference>
<evidence type="ECO:0000313" key="3">
    <source>
        <dbReference type="EMBL" id="EGT42450.1"/>
    </source>
</evidence>
<dbReference type="eggNOG" id="ENOG502RATW">
    <property type="taxonomic scope" value="Eukaryota"/>
</dbReference>
<dbReference type="PANTHER" id="PTHR47920:SF1">
    <property type="entry name" value="CUB-LIKE DOMAIN-CONTAINING PROTEIN"/>
    <property type="match status" value="1"/>
</dbReference>
<evidence type="ECO:0000256" key="1">
    <source>
        <dbReference type="SAM" id="SignalP"/>
    </source>
</evidence>
<accession>G0MRT1</accession>
<feature type="domain" description="CUB-like" evidence="2">
    <location>
        <begin position="22"/>
        <end position="127"/>
    </location>
</feature>
<protein>
    <recommendedName>
        <fullName evidence="2">CUB-like domain-containing protein</fullName>
    </recommendedName>
</protein>
<dbReference type="EMBL" id="GL379809">
    <property type="protein sequence ID" value="EGT42450.1"/>
    <property type="molecule type" value="Genomic_DNA"/>
</dbReference>
<keyword evidence="1" id="KW-0732">Signal</keyword>
<dbReference type="InterPro" id="IPR003366">
    <property type="entry name" value="CUB-like_dom"/>
</dbReference>
<name>G0MRT1_CAEBE</name>
<feature type="signal peptide" evidence="1">
    <location>
        <begin position="1"/>
        <end position="18"/>
    </location>
</feature>
<dbReference type="OrthoDB" id="5816671at2759"/>
<feature type="chain" id="PRO_5003404527" description="CUB-like domain-containing protein" evidence="1">
    <location>
        <begin position="19"/>
        <end position="483"/>
    </location>
</feature>